<evidence type="ECO:0000256" key="12">
    <source>
        <dbReference type="ARBA" id="ARBA00023004"/>
    </source>
</evidence>
<feature type="domain" description="Cytochrome c" evidence="20">
    <location>
        <begin position="249"/>
        <end position="344"/>
    </location>
</feature>
<dbReference type="GO" id="GO:0042773">
    <property type="term" value="P:ATP synthesis coupled electron transport"/>
    <property type="evidence" value="ECO:0007669"/>
    <property type="project" value="TreeGrafter"/>
</dbReference>
<proteinExistence type="inferred from homology"/>
<dbReference type="InterPro" id="IPR045187">
    <property type="entry name" value="CcO_II"/>
</dbReference>
<feature type="transmembrane region" description="Helical" evidence="18">
    <location>
        <begin position="25"/>
        <end position="49"/>
    </location>
</feature>
<dbReference type="InterPro" id="IPR036909">
    <property type="entry name" value="Cyt_c-like_dom_sf"/>
</dbReference>
<dbReference type="CDD" id="cd13915">
    <property type="entry name" value="CuRO_HCO_II_like_2"/>
    <property type="match status" value="1"/>
</dbReference>
<evidence type="ECO:0000256" key="17">
    <source>
        <dbReference type="PROSITE-ProRule" id="PRU00433"/>
    </source>
</evidence>
<dbReference type="STRING" id="52.CMC5_063620"/>
<comment type="similarity">
    <text evidence="2">Belongs to the cytochrome c oxidase subunit 2 family.</text>
</comment>
<evidence type="ECO:0000313" key="22">
    <source>
        <dbReference type="Proteomes" id="UP000067626"/>
    </source>
</evidence>
<dbReference type="AlphaFoldDB" id="A0A0K1EMR9"/>
<evidence type="ECO:0000256" key="8">
    <source>
        <dbReference type="ARBA" id="ARBA00022723"/>
    </source>
</evidence>
<organism evidence="21 22">
    <name type="scientific">Chondromyces crocatus</name>
    <dbReference type="NCBI Taxonomy" id="52"/>
    <lineage>
        <taxon>Bacteria</taxon>
        <taxon>Pseudomonadati</taxon>
        <taxon>Myxococcota</taxon>
        <taxon>Polyangia</taxon>
        <taxon>Polyangiales</taxon>
        <taxon>Polyangiaceae</taxon>
        <taxon>Chondromyces</taxon>
    </lineage>
</organism>
<dbReference type="SUPFAM" id="SSF49503">
    <property type="entry name" value="Cupredoxins"/>
    <property type="match status" value="1"/>
</dbReference>
<keyword evidence="10" id="KW-0249">Electron transport</keyword>
<keyword evidence="5 17" id="KW-0349">Heme</keyword>
<evidence type="ECO:0000256" key="16">
    <source>
        <dbReference type="ARBA" id="ARBA00031399"/>
    </source>
</evidence>
<dbReference type="PANTHER" id="PTHR22888">
    <property type="entry name" value="CYTOCHROME C OXIDASE, SUBUNIT II"/>
    <property type="match status" value="1"/>
</dbReference>
<dbReference type="KEGG" id="ccro:CMC5_063620"/>
<evidence type="ECO:0000256" key="4">
    <source>
        <dbReference type="ARBA" id="ARBA00022448"/>
    </source>
</evidence>
<dbReference type="EC" id="7.1.1.9" evidence="3"/>
<dbReference type="PROSITE" id="PS00078">
    <property type="entry name" value="COX2"/>
    <property type="match status" value="1"/>
</dbReference>
<evidence type="ECO:0000313" key="21">
    <source>
        <dbReference type="EMBL" id="AKT42139.1"/>
    </source>
</evidence>
<sequence length="368" mass="41117">MNEFLRRLLFLPPQRSTIAAEIDHLHYLVITITMIGATLVAAIGGYFLIRYRRRKDPDGRPNATSGTRSALKAEAAVLVVLGALFLWLWWIGYRQYMRLAIPPEESLDVYVTGKKWMWKFAYPHGAASVSEMYVPAGRPVRLIMTSRDVIHSFFVPDFRIKQDVVPGRYTTAWFEAVQPGTYEILCTEYCGTEHSYMRGHVVALGPEDYARWLKSDDALQPREPRAALDERIERGGPPLPVQMQLGETTMARRGERAAAEHGCLRCHTLDGSRHIGPTFGGLYGQKVPLEGGGEALVDEAFITASIMDPAAVIHRGFAPVMPSYLGRLEPAEVAGIVELIRSLRLVRPAPGALEEGIRSFETLEEQAR</sequence>
<evidence type="ECO:0000256" key="14">
    <source>
        <dbReference type="ARBA" id="ARBA00023136"/>
    </source>
</evidence>
<gene>
    <name evidence="21" type="primary">coxB</name>
    <name evidence="21" type="ORF">CMC5_063620</name>
</gene>
<evidence type="ECO:0000259" key="19">
    <source>
        <dbReference type="PROSITE" id="PS50857"/>
    </source>
</evidence>
<evidence type="ECO:0000256" key="6">
    <source>
        <dbReference type="ARBA" id="ARBA00022660"/>
    </source>
</evidence>
<dbReference type="GO" id="GO:0016020">
    <property type="term" value="C:membrane"/>
    <property type="evidence" value="ECO:0007669"/>
    <property type="project" value="UniProtKB-SubCell"/>
</dbReference>
<keyword evidence="13" id="KW-0186">Copper</keyword>
<dbReference type="SUPFAM" id="SSF46626">
    <property type="entry name" value="Cytochrome c"/>
    <property type="match status" value="1"/>
</dbReference>
<evidence type="ECO:0000256" key="1">
    <source>
        <dbReference type="ARBA" id="ARBA00004141"/>
    </source>
</evidence>
<keyword evidence="12 17" id="KW-0408">Iron</keyword>
<dbReference type="EMBL" id="CP012159">
    <property type="protein sequence ID" value="AKT42139.1"/>
    <property type="molecule type" value="Genomic_DNA"/>
</dbReference>
<dbReference type="Gene3D" id="2.60.40.420">
    <property type="entry name" value="Cupredoxins - blue copper proteins"/>
    <property type="match status" value="1"/>
</dbReference>
<dbReference type="RefSeq" id="WP_050433811.1">
    <property type="nucleotide sequence ID" value="NZ_CP012159.1"/>
</dbReference>
<dbReference type="NCBIfam" id="TIGR02866">
    <property type="entry name" value="CoxB"/>
    <property type="match status" value="1"/>
</dbReference>
<keyword evidence="14 18" id="KW-0472">Membrane</keyword>
<dbReference type="InterPro" id="IPR008972">
    <property type="entry name" value="Cupredoxin"/>
</dbReference>
<dbReference type="GO" id="GO:0004129">
    <property type="term" value="F:cytochrome-c oxidase activity"/>
    <property type="evidence" value="ECO:0007669"/>
    <property type="project" value="UniProtKB-EC"/>
</dbReference>
<keyword evidence="9" id="KW-1278">Translocase</keyword>
<dbReference type="Pfam" id="PF00116">
    <property type="entry name" value="COX2"/>
    <property type="match status" value="1"/>
</dbReference>
<dbReference type="SUPFAM" id="SSF81464">
    <property type="entry name" value="Cytochrome c oxidase subunit II-like, transmembrane region"/>
    <property type="match status" value="1"/>
</dbReference>
<evidence type="ECO:0000256" key="13">
    <source>
        <dbReference type="ARBA" id="ARBA00023008"/>
    </source>
</evidence>
<dbReference type="GO" id="GO:0020037">
    <property type="term" value="F:heme binding"/>
    <property type="evidence" value="ECO:0007669"/>
    <property type="project" value="InterPro"/>
</dbReference>
<evidence type="ECO:0000259" key="20">
    <source>
        <dbReference type="PROSITE" id="PS51007"/>
    </source>
</evidence>
<keyword evidence="7 18" id="KW-0812">Transmembrane</keyword>
<dbReference type="OrthoDB" id="9781261at2"/>
<keyword evidence="4" id="KW-0813">Transport</keyword>
<feature type="transmembrane region" description="Helical" evidence="18">
    <location>
        <begin position="70"/>
        <end position="90"/>
    </location>
</feature>
<dbReference type="PROSITE" id="PS50857">
    <property type="entry name" value="COX2_CUA"/>
    <property type="match status" value="1"/>
</dbReference>
<evidence type="ECO:0000256" key="11">
    <source>
        <dbReference type="ARBA" id="ARBA00022989"/>
    </source>
</evidence>
<feature type="domain" description="Cytochrome oxidase subunit II copper A binding" evidence="19">
    <location>
        <begin position="104"/>
        <end position="215"/>
    </location>
</feature>
<keyword evidence="11 18" id="KW-1133">Transmembrane helix</keyword>
<keyword evidence="22" id="KW-1185">Reference proteome</keyword>
<name>A0A0K1EMR9_CHOCO</name>
<dbReference type="GO" id="GO:0005507">
    <property type="term" value="F:copper ion binding"/>
    <property type="evidence" value="ECO:0007669"/>
    <property type="project" value="InterPro"/>
</dbReference>
<dbReference type="InterPro" id="IPR001505">
    <property type="entry name" value="Copper_CuA"/>
</dbReference>
<dbReference type="PROSITE" id="PS51007">
    <property type="entry name" value="CYTC"/>
    <property type="match status" value="1"/>
</dbReference>
<comment type="function">
    <text evidence="15">Subunits I and II form the functional core of the enzyme complex. Electrons originating in cytochrome c are transferred via heme a and Cu(A) to the binuclear center formed by heme a3 and Cu(B).</text>
</comment>
<keyword evidence="8 17" id="KW-0479">Metal-binding</keyword>
<dbReference type="InterPro" id="IPR036257">
    <property type="entry name" value="Cyt_c_oxidase_su2_TM_sf"/>
</dbReference>
<dbReference type="InterPro" id="IPR009056">
    <property type="entry name" value="Cyt_c-like_dom"/>
</dbReference>
<evidence type="ECO:0000256" key="5">
    <source>
        <dbReference type="ARBA" id="ARBA00022617"/>
    </source>
</evidence>
<dbReference type="PANTHER" id="PTHR22888:SF9">
    <property type="entry name" value="CYTOCHROME C OXIDASE SUBUNIT 2"/>
    <property type="match status" value="1"/>
</dbReference>
<dbReference type="InterPro" id="IPR014222">
    <property type="entry name" value="Cyt_c_oxidase_su2"/>
</dbReference>
<dbReference type="Gene3D" id="1.10.760.10">
    <property type="entry name" value="Cytochrome c-like domain"/>
    <property type="match status" value="1"/>
</dbReference>
<comment type="subcellular location">
    <subcellularLocation>
        <location evidence="1">Membrane</location>
        <topology evidence="1">Multi-pass membrane protein</topology>
    </subcellularLocation>
</comment>
<dbReference type="Gene3D" id="1.10.287.90">
    <property type="match status" value="1"/>
</dbReference>
<reference evidence="21 22" key="1">
    <citation type="submission" date="2015-07" db="EMBL/GenBank/DDBJ databases">
        <title>Genome analysis of myxobacterium Chondromyces crocatus Cm c5 reveals a high potential for natural compound synthesis and the genetic basis for the loss of fruiting body formation.</title>
        <authorList>
            <person name="Zaburannyi N."/>
            <person name="Bunk B."/>
            <person name="Maier J."/>
            <person name="Overmann J."/>
            <person name="Mueller R."/>
        </authorList>
    </citation>
    <scope>NUCLEOTIDE SEQUENCE [LARGE SCALE GENOMIC DNA]</scope>
    <source>
        <strain evidence="21 22">Cm c5</strain>
    </source>
</reference>
<evidence type="ECO:0000256" key="10">
    <source>
        <dbReference type="ARBA" id="ARBA00022982"/>
    </source>
</evidence>
<dbReference type="InterPro" id="IPR002429">
    <property type="entry name" value="CcO_II-like_C"/>
</dbReference>
<evidence type="ECO:0000256" key="15">
    <source>
        <dbReference type="ARBA" id="ARBA00024688"/>
    </source>
</evidence>
<evidence type="ECO:0000256" key="7">
    <source>
        <dbReference type="ARBA" id="ARBA00022692"/>
    </source>
</evidence>
<dbReference type="Proteomes" id="UP000067626">
    <property type="component" value="Chromosome"/>
</dbReference>
<accession>A0A0K1EMR9</accession>
<protein>
    <recommendedName>
        <fullName evidence="3">cytochrome-c oxidase</fullName>
        <ecNumber evidence="3">7.1.1.9</ecNumber>
    </recommendedName>
    <alternativeName>
        <fullName evidence="16">Cytochrome aa3 subunit 2</fullName>
    </alternativeName>
</protein>
<dbReference type="PATRIC" id="fig|52.7.peg.6995"/>
<keyword evidence="6" id="KW-0679">Respiratory chain</keyword>
<evidence type="ECO:0000256" key="9">
    <source>
        <dbReference type="ARBA" id="ARBA00022967"/>
    </source>
</evidence>
<evidence type="ECO:0000256" key="3">
    <source>
        <dbReference type="ARBA" id="ARBA00012949"/>
    </source>
</evidence>
<evidence type="ECO:0000256" key="18">
    <source>
        <dbReference type="SAM" id="Phobius"/>
    </source>
</evidence>
<evidence type="ECO:0000256" key="2">
    <source>
        <dbReference type="ARBA" id="ARBA00007866"/>
    </source>
</evidence>
<dbReference type="GO" id="GO:0016491">
    <property type="term" value="F:oxidoreductase activity"/>
    <property type="evidence" value="ECO:0007669"/>
    <property type="project" value="InterPro"/>
</dbReference>